<keyword evidence="4 10" id="KW-0812">Transmembrane</keyword>
<reference evidence="11" key="1">
    <citation type="submission" date="2018-05" db="EMBL/GenBank/DDBJ databases">
        <authorList>
            <person name="Lanie J.A."/>
            <person name="Ng W.-L."/>
            <person name="Kazmierczak K.M."/>
            <person name="Andrzejewski T.M."/>
            <person name="Davidsen T.M."/>
            <person name="Wayne K.J."/>
            <person name="Tettelin H."/>
            <person name="Glass J.I."/>
            <person name="Rusch D."/>
            <person name="Podicherti R."/>
            <person name="Tsui H.-C.T."/>
            <person name="Winkler M.E."/>
        </authorList>
    </citation>
    <scope>NUCLEOTIDE SEQUENCE</scope>
</reference>
<evidence type="ECO:0000256" key="6">
    <source>
        <dbReference type="ARBA" id="ARBA00023136"/>
    </source>
</evidence>
<keyword evidence="3" id="KW-1003">Cell membrane</keyword>
<evidence type="ECO:0008006" key="12">
    <source>
        <dbReference type="Google" id="ProtNLM"/>
    </source>
</evidence>
<evidence type="ECO:0000256" key="4">
    <source>
        <dbReference type="ARBA" id="ARBA00022692"/>
    </source>
</evidence>
<evidence type="ECO:0000256" key="3">
    <source>
        <dbReference type="ARBA" id="ARBA00022475"/>
    </source>
</evidence>
<evidence type="ECO:0000256" key="10">
    <source>
        <dbReference type="SAM" id="Phobius"/>
    </source>
</evidence>
<name>A0A381MZF4_9ZZZZ</name>
<evidence type="ECO:0000313" key="11">
    <source>
        <dbReference type="EMBL" id="SUZ47174.1"/>
    </source>
</evidence>
<dbReference type="GO" id="GO:0005886">
    <property type="term" value="C:plasma membrane"/>
    <property type="evidence" value="ECO:0007669"/>
    <property type="project" value="UniProtKB-SubCell"/>
</dbReference>
<dbReference type="GO" id="GO:0044781">
    <property type="term" value="P:bacterial-type flagellum organization"/>
    <property type="evidence" value="ECO:0007669"/>
    <property type="project" value="InterPro"/>
</dbReference>
<feature type="transmembrane region" description="Helical" evidence="10">
    <location>
        <begin position="194"/>
        <end position="219"/>
    </location>
</feature>
<evidence type="ECO:0000256" key="5">
    <source>
        <dbReference type="ARBA" id="ARBA00022989"/>
    </source>
</evidence>
<feature type="region of interest" description="Disordered" evidence="9">
    <location>
        <begin position="313"/>
        <end position="333"/>
    </location>
</feature>
<keyword evidence="6 10" id="KW-0472">Membrane</keyword>
<evidence type="ECO:0000256" key="1">
    <source>
        <dbReference type="ARBA" id="ARBA00004117"/>
    </source>
</evidence>
<feature type="region of interest" description="Disordered" evidence="9">
    <location>
        <begin position="346"/>
        <end position="370"/>
    </location>
</feature>
<dbReference type="PANTHER" id="PTHR38766">
    <property type="entry name" value="FLAGELLAR PROTEIN FLIO"/>
    <property type="match status" value="1"/>
</dbReference>
<comment type="subcellular location">
    <subcellularLocation>
        <location evidence="1">Bacterial flagellum basal body</location>
    </subcellularLocation>
    <subcellularLocation>
        <location evidence="2">Cell membrane</location>
    </subcellularLocation>
</comment>
<dbReference type="InterPro" id="IPR052205">
    <property type="entry name" value="FliO/MopB"/>
</dbReference>
<evidence type="ECO:0000256" key="2">
    <source>
        <dbReference type="ARBA" id="ARBA00004236"/>
    </source>
</evidence>
<comment type="similarity">
    <text evidence="8">Belongs to the FliO/MopB family.</text>
</comment>
<dbReference type="InterPro" id="IPR022781">
    <property type="entry name" value="Flagellar_biosynth_FliO"/>
</dbReference>
<dbReference type="EMBL" id="UINC01000002">
    <property type="protein sequence ID" value="SUZ47174.1"/>
    <property type="molecule type" value="Genomic_DNA"/>
</dbReference>
<feature type="compositionally biased region" description="Polar residues" evidence="9">
    <location>
        <begin position="346"/>
        <end position="357"/>
    </location>
</feature>
<gene>
    <name evidence="11" type="ORF">METZ01_LOCUS28</name>
</gene>
<protein>
    <recommendedName>
        <fullName evidence="12">Flagellar protein</fullName>
    </recommendedName>
</protein>
<evidence type="ECO:0000256" key="8">
    <source>
        <dbReference type="ARBA" id="ARBA00037937"/>
    </source>
</evidence>
<keyword evidence="5 10" id="KW-1133">Transmembrane helix</keyword>
<dbReference type="GO" id="GO:0009425">
    <property type="term" value="C:bacterial-type flagellum basal body"/>
    <property type="evidence" value="ECO:0007669"/>
    <property type="project" value="UniProtKB-SubCell"/>
</dbReference>
<sequence length="408" mass="46180">MSFARPTWHKVGIALALWSSWVLLAAASEVRTLKNIELISLESNEQVRLEFDGEFLGEPLINFESGSMSLRFSSVNTDPRLPLLTASKDNSLIRAVRAVQVPNTNFVHLDILLRPPQMQLGHPDITRSGNYLLLGLRGNNSTTPALSNTEVLTEEIEERVKTDQSFTSTFARESPDESPSKLADDLLPMPTQDWASTMLTLVLALLFVLLLIYLIAFLYNRFFSGRFPSMQGNLKIRQVSSYHVGPKQKIIVFDMNGRIFACGVTPSSINLIAELHEETDQEFLHSIQTDEKTNEINIDHTRANYIKTLDRARQHAETTKPKHTESKENLDTSIEFEGQEKGVFLESNSEKGNGANKSNDKNNEFKTTVRPRFPETPVKNEKLFHGNQMMQNFASKLSERLKFLKPIK</sequence>
<evidence type="ECO:0000256" key="9">
    <source>
        <dbReference type="SAM" id="MobiDB-lite"/>
    </source>
</evidence>
<dbReference type="PANTHER" id="PTHR38766:SF1">
    <property type="entry name" value="FLAGELLAR PROTEIN FLIO"/>
    <property type="match status" value="1"/>
</dbReference>
<keyword evidence="7" id="KW-0975">Bacterial flagellum</keyword>
<dbReference type="Pfam" id="PF04347">
    <property type="entry name" value="FliO"/>
    <property type="match status" value="1"/>
</dbReference>
<dbReference type="AlphaFoldDB" id="A0A381MZF4"/>
<proteinExistence type="inferred from homology"/>
<feature type="compositionally biased region" description="Basic and acidic residues" evidence="9">
    <location>
        <begin position="313"/>
        <end position="330"/>
    </location>
</feature>
<organism evidence="11">
    <name type="scientific">marine metagenome</name>
    <dbReference type="NCBI Taxonomy" id="408172"/>
    <lineage>
        <taxon>unclassified sequences</taxon>
        <taxon>metagenomes</taxon>
        <taxon>ecological metagenomes</taxon>
    </lineage>
</organism>
<evidence type="ECO:0000256" key="7">
    <source>
        <dbReference type="ARBA" id="ARBA00023143"/>
    </source>
</evidence>
<accession>A0A381MZF4</accession>